<dbReference type="GO" id="GO:0003743">
    <property type="term" value="F:translation initiation factor activity"/>
    <property type="evidence" value="ECO:0007669"/>
    <property type="project" value="UniProtKB-KW"/>
</dbReference>
<dbReference type="PROSITE" id="PS50832">
    <property type="entry name" value="S1_IF1_TYPE"/>
    <property type="match status" value="1"/>
</dbReference>
<gene>
    <name evidence="3" type="ORF">B1B_03723</name>
</gene>
<dbReference type="HAMAP" id="MF_00216">
    <property type="entry name" value="aIF_1A"/>
    <property type="match status" value="1"/>
</dbReference>
<reference evidence="3" key="1">
    <citation type="submission" date="2013-08" db="EMBL/GenBank/DDBJ databases">
        <authorList>
            <person name="Mendez C."/>
            <person name="Richter M."/>
            <person name="Ferrer M."/>
            <person name="Sanchez J."/>
        </authorList>
    </citation>
    <scope>NUCLEOTIDE SEQUENCE</scope>
</reference>
<dbReference type="AlphaFoldDB" id="T1BHQ0"/>
<sequence>MREEDEQPAMGGTPPVPEPAAPSPGEGAPASPPATAEPPAEAGPASIEGGEGVGRLPLPRHDRGEIYAIANQLLGAARIRVMCEDGISRMGRITGKLKKKMWIREGDLLIVRPWGFQEGKGDILFRYSRTQSNYLSRRHLLPSALDVFGGELPPEPERRRRR</sequence>
<name>T1BHQ0_9ZZZZ</name>
<dbReference type="SUPFAM" id="SSF50249">
    <property type="entry name" value="Nucleic acid-binding proteins"/>
    <property type="match status" value="1"/>
</dbReference>
<feature type="compositionally biased region" description="Low complexity" evidence="1">
    <location>
        <begin position="37"/>
        <end position="48"/>
    </location>
</feature>
<dbReference type="Gene3D" id="2.40.50.140">
    <property type="entry name" value="Nucleic acid-binding proteins"/>
    <property type="match status" value="1"/>
</dbReference>
<evidence type="ECO:0000313" key="3">
    <source>
        <dbReference type="EMBL" id="EQD72496.1"/>
    </source>
</evidence>
<dbReference type="PANTHER" id="PTHR21668">
    <property type="entry name" value="EIF-1A"/>
    <property type="match status" value="1"/>
</dbReference>
<dbReference type="NCBIfam" id="TIGR00523">
    <property type="entry name" value="eIF-1A"/>
    <property type="match status" value="1"/>
</dbReference>
<dbReference type="NCBIfam" id="NF003084">
    <property type="entry name" value="PRK04012.1-3"/>
    <property type="match status" value="1"/>
</dbReference>
<dbReference type="Pfam" id="PF01176">
    <property type="entry name" value="eIF-1a"/>
    <property type="match status" value="1"/>
</dbReference>
<keyword evidence="3" id="KW-0648">Protein biosynthesis</keyword>
<accession>T1BHQ0</accession>
<dbReference type="InterPro" id="IPR012340">
    <property type="entry name" value="NA-bd_OB-fold"/>
</dbReference>
<dbReference type="SMART" id="SM00652">
    <property type="entry name" value="eIF1a"/>
    <property type="match status" value="1"/>
</dbReference>
<evidence type="ECO:0000256" key="1">
    <source>
        <dbReference type="SAM" id="MobiDB-lite"/>
    </source>
</evidence>
<feature type="region of interest" description="Disordered" evidence="1">
    <location>
        <begin position="1"/>
        <end position="57"/>
    </location>
</feature>
<keyword evidence="3" id="KW-0396">Initiation factor</keyword>
<proteinExistence type="inferred from homology"/>
<organism evidence="3">
    <name type="scientific">mine drainage metagenome</name>
    <dbReference type="NCBI Taxonomy" id="410659"/>
    <lineage>
        <taxon>unclassified sequences</taxon>
        <taxon>metagenomes</taxon>
        <taxon>ecological metagenomes</taxon>
    </lineage>
</organism>
<dbReference type="NCBIfam" id="NF003085">
    <property type="entry name" value="PRK04012.1-5"/>
    <property type="match status" value="1"/>
</dbReference>
<dbReference type="InterPro" id="IPR006196">
    <property type="entry name" value="RNA-binding_domain_S1_IF1"/>
</dbReference>
<dbReference type="EMBL" id="AUZY01002307">
    <property type="protein sequence ID" value="EQD72496.1"/>
    <property type="molecule type" value="Genomic_DNA"/>
</dbReference>
<protein>
    <submittedName>
        <fullName evidence="3">Translation initiation factor 1A (EIF-1A)</fullName>
    </submittedName>
</protein>
<feature type="domain" description="S1-like" evidence="2">
    <location>
        <begin position="54"/>
        <end position="128"/>
    </location>
</feature>
<reference evidence="3" key="2">
    <citation type="journal article" date="2014" name="ISME J.">
        <title>Microbial stratification in low pH oxic and suboxic macroscopic growths along an acid mine drainage.</title>
        <authorList>
            <person name="Mendez-Garcia C."/>
            <person name="Mesa V."/>
            <person name="Sprenger R.R."/>
            <person name="Richter M."/>
            <person name="Diez M.S."/>
            <person name="Solano J."/>
            <person name="Bargiela R."/>
            <person name="Golyshina O.V."/>
            <person name="Manteca A."/>
            <person name="Ramos J.L."/>
            <person name="Gallego J.R."/>
            <person name="Llorente I."/>
            <person name="Martins Dos Santos V.A."/>
            <person name="Jensen O.N."/>
            <person name="Pelaez A.I."/>
            <person name="Sanchez J."/>
            <person name="Ferrer M."/>
        </authorList>
    </citation>
    <scope>NUCLEOTIDE SEQUENCE</scope>
</reference>
<dbReference type="InterPro" id="IPR001253">
    <property type="entry name" value="TIF_eIF-1A"/>
</dbReference>
<evidence type="ECO:0000259" key="2">
    <source>
        <dbReference type="PROSITE" id="PS50832"/>
    </source>
</evidence>
<dbReference type="CDD" id="cd05793">
    <property type="entry name" value="S1_IF1A"/>
    <property type="match status" value="1"/>
</dbReference>
<comment type="caution">
    <text evidence="3">The sequence shown here is derived from an EMBL/GenBank/DDBJ whole genome shotgun (WGS) entry which is preliminary data.</text>
</comment>
<dbReference type="GO" id="GO:0003723">
    <property type="term" value="F:RNA binding"/>
    <property type="evidence" value="ECO:0007669"/>
    <property type="project" value="InterPro"/>
</dbReference>